<gene>
    <name evidence="9" type="ORF">UU83_C0018G0006</name>
</gene>
<dbReference type="NCBIfam" id="TIGR00360">
    <property type="entry name" value="ComEC_N-term"/>
    <property type="match status" value="1"/>
</dbReference>
<keyword evidence="4 6" id="KW-1133">Transmembrane helix</keyword>
<keyword evidence="3 6" id="KW-0812">Transmembrane</keyword>
<proteinExistence type="predicted"/>
<dbReference type="PANTHER" id="PTHR30619">
    <property type="entry name" value="DNA INTERNALIZATION/COMPETENCE PROTEIN COMEC/REC2"/>
    <property type="match status" value="1"/>
</dbReference>
<sequence>MIKFHKSEILFFLLLAFAGGVFAASVFAVSQNIILIAVALSIGIIGVSAYHNTFSRAGILAGALLFVFALGIIRFNYVSLSKSILSQFSDIEAGSSPSSKNSGGASRGVAVLLRGYIDDEPAYKNGKAQIIFRVKQIILRGEVFRVDERTIISANVFPKYQYGDFLEINGALKTPQNFDDFDYVNYLKKESVATTMSFPKIKTDGAVELGLFEKMKLGFYKKIFAVKNKFELAVSRSLAEPNASFVNGILLGSRQEIPEKLKEAFNKTGTSHILAVSGYNITIIAEAVLWALVWFFRRRKAFWLSAGLIIFFSIMTGASASVARAAIMGLLLLFASGYGRLSDAKNSIVLAGAAMVFLNPMILVFDVSFQLSFMAVLGLAFVYPLLNYKTEKISKIAGQIGEFVKSLKEIILMTLSAQFFVFPLLVYYFKNLSLVSVVANVLVLPFVPAAMLLGFLFGLAGIIFVPLGRIVGFAAWAITAYQIKVIEFFASLPFASVAVSFTWVALIIIYPILFFGLWRMKKRILL</sequence>
<evidence type="ECO:0000256" key="1">
    <source>
        <dbReference type="ARBA" id="ARBA00004651"/>
    </source>
</evidence>
<feature type="transmembrane region" description="Helical" evidence="6">
    <location>
        <begin position="33"/>
        <end position="50"/>
    </location>
</feature>
<feature type="transmembrane region" description="Helical" evidence="6">
    <location>
        <begin position="410"/>
        <end position="429"/>
    </location>
</feature>
<dbReference type="AlphaFoldDB" id="A0A0G0ZS82"/>
<feature type="transmembrane region" description="Helical" evidence="6">
    <location>
        <begin position="348"/>
        <end position="365"/>
    </location>
</feature>
<reference evidence="9 10" key="1">
    <citation type="journal article" date="2015" name="Nature">
        <title>rRNA introns, odd ribosomes, and small enigmatic genomes across a large radiation of phyla.</title>
        <authorList>
            <person name="Brown C.T."/>
            <person name="Hug L.A."/>
            <person name="Thomas B.C."/>
            <person name="Sharon I."/>
            <person name="Castelle C.J."/>
            <person name="Singh A."/>
            <person name="Wilkins M.J."/>
            <person name="Williams K.H."/>
            <person name="Banfield J.F."/>
        </authorList>
    </citation>
    <scope>NUCLEOTIDE SEQUENCE [LARGE SCALE GENOMIC DNA]</scope>
</reference>
<name>A0A0G0ZS82_9BACT</name>
<dbReference type="Proteomes" id="UP000033856">
    <property type="component" value="Unassembled WGS sequence"/>
</dbReference>
<feature type="transmembrane region" description="Helical" evidence="6">
    <location>
        <begin position="498"/>
        <end position="518"/>
    </location>
</feature>
<evidence type="ECO:0000256" key="2">
    <source>
        <dbReference type="ARBA" id="ARBA00022475"/>
    </source>
</evidence>
<feature type="transmembrane region" description="Helical" evidence="6">
    <location>
        <begin position="273"/>
        <end position="294"/>
    </location>
</feature>
<dbReference type="Pfam" id="PF13567">
    <property type="entry name" value="DUF4131"/>
    <property type="match status" value="1"/>
</dbReference>
<feature type="domain" description="DUF4131" evidence="8">
    <location>
        <begin position="32"/>
        <end position="201"/>
    </location>
</feature>
<evidence type="ECO:0000259" key="7">
    <source>
        <dbReference type="Pfam" id="PF03772"/>
    </source>
</evidence>
<dbReference type="InterPro" id="IPR025405">
    <property type="entry name" value="DUF4131"/>
</dbReference>
<dbReference type="InterPro" id="IPR052159">
    <property type="entry name" value="Competence_DNA_uptake"/>
</dbReference>
<feature type="domain" description="ComEC/Rec2-related protein" evidence="7">
    <location>
        <begin position="249"/>
        <end position="518"/>
    </location>
</feature>
<evidence type="ECO:0000259" key="8">
    <source>
        <dbReference type="Pfam" id="PF13567"/>
    </source>
</evidence>
<comment type="subcellular location">
    <subcellularLocation>
        <location evidence="1">Cell membrane</location>
        <topology evidence="1">Multi-pass membrane protein</topology>
    </subcellularLocation>
</comment>
<comment type="caution">
    <text evidence="9">The sequence shown here is derived from an EMBL/GenBank/DDBJ whole genome shotgun (WGS) entry which is preliminary data.</text>
</comment>
<evidence type="ECO:0000313" key="9">
    <source>
        <dbReference type="EMBL" id="KKS24886.1"/>
    </source>
</evidence>
<evidence type="ECO:0000313" key="10">
    <source>
        <dbReference type="Proteomes" id="UP000033856"/>
    </source>
</evidence>
<feature type="transmembrane region" description="Helical" evidence="6">
    <location>
        <begin position="371"/>
        <end position="389"/>
    </location>
</feature>
<evidence type="ECO:0000256" key="3">
    <source>
        <dbReference type="ARBA" id="ARBA00022692"/>
    </source>
</evidence>
<evidence type="ECO:0000256" key="5">
    <source>
        <dbReference type="ARBA" id="ARBA00023136"/>
    </source>
</evidence>
<dbReference type="EMBL" id="LCCD01000018">
    <property type="protein sequence ID" value="KKS24886.1"/>
    <property type="molecule type" value="Genomic_DNA"/>
</dbReference>
<protein>
    <submittedName>
        <fullName evidence="9">Internalization-related competence protein ComEC/Rec2 protein</fullName>
    </submittedName>
</protein>
<evidence type="ECO:0000256" key="6">
    <source>
        <dbReference type="SAM" id="Phobius"/>
    </source>
</evidence>
<evidence type="ECO:0000256" key="4">
    <source>
        <dbReference type="ARBA" id="ARBA00022989"/>
    </source>
</evidence>
<dbReference type="Pfam" id="PF03772">
    <property type="entry name" value="Competence"/>
    <property type="match status" value="1"/>
</dbReference>
<organism evidence="9 10">
    <name type="scientific">Candidatus Jorgensenbacteria bacterium GW2011_GWF2_41_8</name>
    <dbReference type="NCBI Taxonomy" id="1618667"/>
    <lineage>
        <taxon>Bacteria</taxon>
        <taxon>Candidatus Joergenseniibacteriota</taxon>
    </lineage>
</organism>
<keyword evidence="5 6" id="KW-0472">Membrane</keyword>
<accession>A0A0G0ZS82</accession>
<dbReference type="InterPro" id="IPR004477">
    <property type="entry name" value="ComEC_N"/>
</dbReference>
<feature type="transmembrane region" description="Helical" evidence="6">
    <location>
        <begin position="441"/>
        <end position="464"/>
    </location>
</feature>
<feature type="transmembrane region" description="Helical" evidence="6">
    <location>
        <begin position="57"/>
        <end position="77"/>
    </location>
</feature>
<feature type="transmembrane region" description="Helical" evidence="6">
    <location>
        <begin position="325"/>
        <end position="341"/>
    </location>
</feature>
<dbReference type="GO" id="GO:0005886">
    <property type="term" value="C:plasma membrane"/>
    <property type="evidence" value="ECO:0007669"/>
    <property type="project" value="UniProtKB-SubCell"/>
</dbReference>
<feature type="transmembrane region" description="Helical" evidence="6">
    <location>
        <begin position="301"/>
        <end position="319"/>
    </location>
</feature>
<dbReference type="PATRIC" id="fig|1618667.3.peg.323"/>
<dbReference type="PANTHER" id="PTHR30619:SF7">
    <property type="entry name" value="BETA-LACTAMASE DOMAIN PROTEIN"/>
    <property type="match status" value="1"/>
</dbReference>
<keyword evidence="2" id="KW-1003">Cell membrane</keyword>